<dbReference type="PROSITE" id="PS51194">
    <property type="entry name" value="HELICASE_CTER"/>
    <property type="match status" value="1"/>
</dbReference>
<dbReference type="AlphaFoldDB" id="A0A1T4QD46"/>
<keyword evidence="5 11" id="KW-0347">Helicase</keyword>
<dbReference type="SMART" id="SM00487">
    <property type="entry name" value="DEXDc"/>
    <property type="match status" value="1"/>
</dbReference>
<dbReference type="GO" id="GO:0016787">
    <property type="term" value="F:hydrolase activity"/>
    <property type="evidence" value="ECO:0007669"/>
    <property type="project" value="UniProtKB-KW"/>
</dbReference>
<dbReference type="InterPro" id="IPR005580">
    <property type="entry name" value="DbpA/CsdA_RNA-bd_dom"/>
</dbReference>
<dbReference type="GO" id="GO:0005524">
    <property type="term" value="F:ATP binding"/>
    <property type="evidence" value="ECO:0007669"/>
    <property type="project" value="UniProtKB-KW"/>
</dbReference>
<evidence type="ECO:0000256" key="5">
    <source>
        <dbReference type="ARBA" id="ARBA00022806"/>
    </source>
</evidence>
<dbReference type="GO" id="GO:0005829">
    <property type="term" value="C:cytosol"/>
    <property type="evidence" value="ECO:0007669"/>
    <property type="project" value="TreeGrafter"/>
</dbReference>
<dbReference type="InterPro" id="IPR027417">
    <property type="entry name" value="P-loop_NTPase"/>
</dbReference>
<dbReference type="Pfam" id="PF00271">
    <property type="entry name" value="Helicase_C"/>
    <property type="match status" value="1"/>
</dbReference>
<dbReference type="STRING" id="118967.SAMN02745191_2416"/>
<evidence type="ECO:0000256" key="6">
    <source>
        <dbReference type="ARBA" id="ARBA00022840"/>
    </source>
</evidence>
<evidence type="ECO:0000256" key="7">
    <source>
        <dbReference type="ARBA" id="ARBA00038437"/>
    </source>
</evidence>
<evidence type="ECO:0000256" key="1">
    <source>
        <dbReference type="ARBA" id="ARBA00012552"/>
    </source>
</evidence>
<evidence type="ECO:0000256" key="8">
    <source>
        <dbReference type="ARBA" id="ARBA00047984"/>
    </source>
</evidence>
<dbReference type="CDD" id="cd00268">
    <property type="entry name" value="DEADc"/>
    <property type="match status" value="1"/>
</dbReference>
<dbReference type="Pfam" id="PF03880">
    <property type="entry name" value="DbpA"/>
    <property type="match status" value="1"/>
</dbReference>
<dbReference type="EMBL" id="FUWY01000009">
    <property type="protein sequence ID" value="SKA01614.1"/>
    <property type="molecule type" value="Genomic_DNA"/>
</dbReference>
<evidence type="ECO:0000256" key="12">
    <source>
        <dbReference type="SAM" id="MobiDB-lite"/>
    </source>
</evidence>
<evidence type="ECO:0000256" key="4">
    <source>
        <dbReference type="ARBA" id="ARBA00022801"/>
    </source>
</evidence>
<dbReference type="GO" id="GO:0003724">
    <property type="term" value="F:RNA helicase activity"/>
    <property type="evidence" value="ECO:0007669"/>
    <property type="project" value="UniProtKB-EC"/>
</dbReference>
<dbReference type="Gene3D" id="3.30.70.330">
    <property type="match status" value="1"/>
</dbReference>
<accession>A0A1T4QD46</accession>
<protein>
    <recommendedName>
        <fullName evidence="9">ATP-dependent RNA helicase CshA</fullName>
        <ecNumber evidence="1">3.6.4.13</ecNumber>
    </recommendedName>
</protein>
<keyword evidence="6 11" id="KW-0067">ATP-binding</keyword>
<dbReference type="InterPro" id="IPR014001">
    <property type="entry name" value="Helicase_ATP-bd"/>
</dbReference>
<dbReference type="PROSITE" id="PS51192">
    <property type="entry name" value="HELICASE_ATP_BIND_1"/>
    <property type="match status" value="1"/>
</dbReference>
<dbReference type="CDD" id="cd12252">
    <property type="entry name" value="RRM_DbpA"/>
    <property type="match status" value="1"/>
</dbReference>
<feature type="compositionally biased region" description="Basic residues" evidence="12">
    <location>
        <begin position="578"/>
        <end position="589"/>
    </location>
</feature>
<feature type="domain" description="Helicase ATP-binding" evidence="13">
    <location>
        <begin position="32"/>
        <end position="204"/>
    </location>
</feature>
<dbReference type="InterPro" id="IPR014014">
    <property type="entry name" value="RNA_helicase_DEAD_Q_motif"/>
</dbReference>
<organism evidence="16 17">
    <name type="scientific">Anaerorhabdus furcosa</name>
    <dbReference type="NCBI Taxonomy" id="118967"/>
    <lineage>
        <taxon>Bacteria</taxon>
        <taxon>Bacillati</taxon>
        <taxon>Bacillota</taxon>
        <taxon>Erysipelotrichia</taxon>
        <taxon>Erysipelotrichales</taxon>
        <taxon>Erysipelotrichaceae</taxon>
        <taxon>Anaerorhabdus</taxon>
    </lineage>
</organism>
<feature type="region of interest" description="Disordered" evidence="12">
    <location>
        <begin position="523"/>
        <end position="589"/>
    </location>
</feature>
<keyword evidence="3 11" id="KW-0547">Nucleotide-binding</keyword>
<dbReference type="InterPro" id="IPR012677">
    <property type="entry name" value="Nucleotide-bd_a/b_plait_sf"/>
</dbReference>
<evidence type="ECO:0000313" key="17">
    <source>
        <dbReference type="Proteomes" id="UP000243297"/>
    </source>
</evidence>
<dbReference type="OrthoDB" id="9785240at2"/>
<dbReference type="SMART" id="SM00490">
    <property type="entry name" value="HELICc"/>
    <property type="match status" value="1"/>
</dbReference>
<dbReference type="InterPro" id="IPR000629">
    <property type="entry name" value="RNA-helicase_DEAD-box_CS"/>
</dbReference>
<feature type="domain" description="Helicase C-terminal" evidence="14">
    <location>
        <begin position="215"/>
        <end position="375"/>
    </location>
</feature>
<evidence type="ECO:0000256" key="10">
    <source>
        <dbReference type="PROSITE-ProRule" id="PRU00552"/>
    </source>
</evidence>
<evidence type="ECO:0000259" key="13">
    <source>
        <dbReference type="PROSITE" id="PS51192"/>
    </source>
</evidence>
<feature type="compositionally biased region" description="Basic and acidic residues" evidence="12">
    <location>
        <begin position="527"/>
        <end position="577"/>
    </location>
</feature>
<dbReference type="InterPro" id="IPR050547">
    <property type="entry name" value="DEAD_box_RNA_helicases"/>
</dbReference>
<evidence type="ECO:0000256" key="11">
    <source>
        <dbReference type="RuleBase" id="RU000492"/>
    </source>
</evidence>
<dbReference type="GO" id="GO:0005840">
    <property type="term" value="C:ribosome"/>
    <property type="evidence" value="ECO:0007669"/>
    <property type="project" value="TreeGrafter"/>
</dbReference>
<keyword evidence="2" id="KW-0963">Cytoplasm</keyword>
<dbReference type="PROSITE" id="PS00039">
    <property type="entry name" value="DEAD_ATP_HELICASE"/>
    <property type="match status" value="1"/>
</dbReference>
<dbReference type="PANTHER" id="PTHR47963:SF8">
    <property type="entry name" value="ATP-DEPENDENT RNA HELICASE DEAD"/>
    <property type="match status" value="1"/>
</dbReference>
<dbReference type="RefSeq" id="WP_078712797.1">
    <property type="nucleotide sequence ID" value="NZ_FUWY01000009.1"/>
</dbReference>
<dbReference type="Gene3D" id="3.40.50.300">
    <property type="entry name" value="P-loop containing nucleotide triphosphate hydrolases"/>
    <property type="match status" value="2"/>
</dbReference>
<gene>
    <name evidence="16" type="ORF">SAMN02745191_2416</name>
</gene>
<keyword evidence="4 11" id="KW-0378">Hydrolase</keyword>
<feature type="domain" description="DEAD-box RNA helicase Q" evidence="15">
    <location>
        <begin position="1"/>
        <end position="29"/>
    </location>
</feature>
<dbReference type="InterPro" id="IPR001650">
    <property type="entry name" value="Helicase_C-like"/>
</dbReference>
<comment type="similarity">
    <text evidence="7 11">Belongs to the DEAD box helicase family.</text>
</comment>
<dbReference type="EC" id="3.6.4.13" evidence="1"/>
<dbReference type="InterPro" id="IPR011545">
    <property type="entry name" value="DEAD/DEAH_box_helicase_dom"/>
</dbReference>
<dbReference type="PROSITE" id="PS51195">
    <property type="entry name" value="Q_MOTIF"/>
    <property type="match status" value="1"/>
</dbReference>
<evidence type="ECO:0000256" key="2">
    <source>
        <dbReference type="ARBA" id="ARBA00022490"/>
    </source>
</evidence>
<evidence type="ECO:0000256" key="3">
    <source>
        <dbReference type="ARBA" id="ARBA00022741"/>
    </source>
</evidence>
<keyword evidence="17" id="KW-1185">Reference proteome</keyword>
<dbReference type="SUPFAM" id="SSF52540">
    <property type="entry name" value="P-loop containing nucleoside triphosphate hydrolases"/>
    <property type="match status" value="1"/>
</dbReference>
<feature type="short sequence motif" description="Q motif" evidence="10">
    <location>
        <begin position="1"/>
        <end position="29"/>
    </location>
</feature>
<proteinExistence type="inferred from homology"/>
<name>A0A1T4QD46_9FIRM</name>
<evidence type="ECO:0000313" key="16">
    <source>
        <dbReference type="EMBL" id="SKA01614.1"/>
    </source>
</evidence>
<evidence type="ECO:0000259" key="15">
    <source>
        <dbReference type="PROSITE" id="PS51195"/>
    </source>
</evidence>
<reference evidence="17" key="1">
    <citation type="submission" date="2017-02" db="EMBL/GenBank/DDBJ databases">
        <authorList>
            <person name="Varghese N."/>
            <person name="Submissions S."/>
        </authorList>
    </citation>
    <scope>NUCLEOTIDE SEQUENCE [LARGE SCALE GENOMIC DNA]</scope>
    <source>
        <strain evidence="17">ATCC 25662</strain>
    </source>
</reference>
<dbReference type="GO" id="GO:0033592">
    <property type="term" value="F:RNA strand annealing activity"/>
    <property type="evidence" value="ECO:0007669"/>
    <property type="project" value="TreeGrafter"/>
</dbReference>
<dbReference type="Pfam" id="PF00270">
    <property type="entry name" value="DEAD"/>
    <property type="match status" value="1"/>
</dbReference>
<dbReference type="InterPro" id="IPR044742">
    <property type="entry name" value="DEAD/DEAH_RhlB"/>
</dbReference>
<evidence type="ECO:0000256" key="9">
    <source>
        <dbReference type="ARBA" id="ARBA00067932"/>
    </source>
</evidence>
<dbReference type="PANTHER" id="PTHR47963">
    <property type="entry name" value="DEAD-BOX ATP-DEPENDENT RNA HELICASE 47, MITOCHONDRIAL"/>
    <property type="match status" value="1"/>
</dbReference>
<dbReference type="GO" id="GO:0009409">
    <property type="term" value="P:response to cold"/>
    <property type="evidence" value="ECO:0007669"/>
    <property type="project" value="TreeGrafter"/>
</dbReference>
<sequence>MKFNELQLSKEMLRAIQDCGYNEATYIQSACIPVLLTGGDILGQSQTGTGKTAAFGIPLIELSEVSKHKRPQALILTPTRELALQVVEEIRKFAKYKEGLRTVCLYGGSPIQKQIQDMKKGCDIVVGCPGRVLDHLRRHTLKMENCNKLVLDEADEMLNMGFREDIEAIIKELPDERQTILFSATMPKAILDITKQYQTNPVHIKTPSTELTVAKIEQVVYECKQSDKREVLIQLIELQRPTLAMVFCNTKKMVDDLTSDLVAKGYPAAAIHGDMKQEARANVMERFKSKKINILVATDVAARGIDVDSMDVVYNFDFPQEAEYYVHRIGRTGRAGKEGLAVTLLTPRQRGLVRDLERTTKAKIESKPLPNQKMIREIRSNQVKEDIKNMLNESVSKEIEDLINEFSTQGFSDKELALALANNMFASSLLQEIKLPEKEPNSLRVQSKDKATIEINVGHRHKVSPAHLLSAIAEATGLSGKDIGKINISDRTSTVDVPKEVIKEILKDLKNATIKGYAIEVNQVSSKSKDRSDTRSSDRKPRSDSRGYDRKPRTDSRSDRKPRSDSKKSEFKSDKKESKPRRERSRKED</sequence>
<dbReference type="FunFam" id="3.40.50.300:FF:000108">
    <property type="entry name" value="ATP-dependent RNA helicase RhlE"/>
    <property type="match status" value="1"/>
</dbReference>
<dbReference type="Proteomes" id="UP000243297">
    <property type="component" value="Unassembled WGS sequence"/>
</dbReference>
<comment type="catalytic activity">
    <reaction evidence="8">
        <text>ATP + H2O = ADP + phosphate + H(+)</text>
        <dbReference type="Rhea" id="RHEA:13065"/>
        <dbReference type="ChEBI" id="CHEBI:15377"/>
        <dbReference type="ChEBI" id="CHEBI:15378"/>
        <dbReference type="ChEBI" id="CHEBI:30616"/>
        <dbReference type="ChEBI" id="CHEBI:43474"/>
        <dbReference type="ChEBI" id="CHEBI:456216"/>
        <dbReference type="EC" id="3.6.4.13"/>
    </reaction>
</comment>
<dbReference type="CDD" id="cd18787">
    <property type="entry name" value="SF2_C_DEAD"/>
    <property type="match status" value="1"/>
</dbReference>
<evidence type="ECO:0000259" key="14">
    <source>
        <dbReference type="PROSITE" id="PS51194"/>
    </source>
</evidence>